<dbReference type="Gene3D" id="4.10.320.10">
    <property type="entry name" value="E3-binding domain"/>
    <property type="match status" value="1"/>
</dbReference>
<feature type="compositionally biased region" description="Basic and acidic residues" evidence="2">
    <location>
        <begin position="72"/>
        <end position="81"/>
    </location>
</feature>
<name>A0ABT4THJ6_9ACTN</name>
<dbReference type="InterPro" id="IPR024412">
    <property type="entry name" value="Lsr2_dim_dom"/>
</dbReference>
<dbReference type="InterPro" id="IPR036625">
    <property type="entry name" value="E3-bd_dom_sf"/>
</dbReference>
<sequence>MAQKVKVELIDDLDGTEADETIQFGLDGKNFEIDLTTENADKLRKALQEFVGAARKAQNKPARGSTRQAKRQGPDRERSAEIRAWAKQQGKQVNERGRIPATIVAEYEAATGR</sequence>
<comment type="caution">
    <text evidence="5">The sequence shown here is derived from an EMBL/GenBank/DDBJ whole genome shotgun (WGS) entry which is preliminary data.</text>
</comment>
<accession>A0ABT4THJ6</accession>
<evidence type="ECO:0000259" key="3">
    <source>
        <dbReference type="Pfam" id="PF11774"/>
    </source>
</evidence>
<evidence type="ECO:0000256" key="2">
    <source>
        <dbReference type="SAM" id="MobiDB-lite"/>
    </source>
</evidence>
<dbReference type="RefSeq" id="WP_270676552.1">
    <property type="nucleotide sequence ID" value="NZ_JAQFWP010000007.1"/>
</dbReference>
<feature type="domain" description="Lsr2 DNA-binding" evidence="4">
    <location>
        <begin position="75"/>
        <end position="110"/>
    </location>
</feature>
<reference evidence="5" key="1">
    <citation type="submission" date="2023-01" db="EMBL/GenBank/DDBJ databases">
        <title>Draft genome sequence of Nocardiopsis sp. LSu2-4 isolated from halophytes.</title>
        <authorList>
            <person name="Duangmal K."/>
            <person name="Chantavorakit T."/>
        </authorList>
    </citation>
    <scope>NUCLEOTIDE SEQUENCE</scope>
    <source>
        <strain evidence="5">LSu2-4</strain>
    </source>
</reference>
<gene>
    <name evidence="5" type="ORF">O4U47_06020</name>
</gene>
<evidence type="ECO:0000256" key="1">
    <source>
        <dbReference type="ARBA" id="ARBA00023125"/>
    </source>
</evidence>
<dbReference type="EMBL" id="JAQFWP010000007">
    <property type="protein sequence ID" value="MDA2804061.1"/>
    <property type="molecule type" value="Genomic_DNA"/>
</dbReference>
<evidence type="ECO:0000259" key="4">
    <source>
        <dbReference type="Pfam" id="PF23359"/>
    </source>
</evidence>
<dbReference type="Pfam" id="PF23359">
    <property type="entry name" value="Lsr2_DNA-bd"/>
    <property type="match status" value="1"/>
</dbReference>
<keyword evidence="1" id="KW-0238">DNA-binding</keyword>
<evidence type="ECO:0000313" key="5">
    <source>
        <dbReference type="EMBL" id="MDA2804061.1"/>
    </source>
</evidence>
<protein>
    <submittedName>
        <fullName evidence="5">Lsr2 family protein</fullName>
    </submittedName>
</protein>
<organism evidence="5 6">
    <name type="scientific">Nocardiopsis suaedae</name>
    <dbReference type="NCBI Taxonomy" id="3018444"/>
    <lineage>
        <taxon>Bacteria</taxon>
        <taxon>Bacillati</taxon>
        <taxon>Actinomycetota</taxon>
        <taxon>Actinomycetes</taxon>
        <taxon>Streptosporangiales</taxon>
        <taxon>Nocardiopsidaceae</taxon>
        <taxon>Nocardiopsis</taxon>
    </lineage>
</organism>
<feature type="region of interest" description="Disordered" evidence="2">
    <location>
        <begin position="54"/>
        <end position="81"/>
    </location>
</feature>
<dbReference type="InterPro" id="IPR042261">
    <property type="entry name" value="Lsr2-like_dimerization"/>
</dbReference>
<feature type="domain" description="Lsr2 dimerization" evidence="3">
    <location>
        <begin position="1"/>
        <end position="57"/>
    </location>
</feature>
<dbReference type="InterPro" id="IPR055370">
    <property type="entry name" value="Lsr2_DNA-bd"/>
</dbReference>
<dbReference type="Proteomes" id="UP001165685">
    <property type="component" value="Unassembled WGS sequence"/>
</dbReference>
<dbReference type="Pfam" id="PF11774">
    <property type="entry name" value="Lsr2"/>
    <property type="match status" value="1"/>
</dbReference>
<keyword evidence="6" id="KW-1185">Reference proteome</keyword>
<dbReference type="Gene3D" id="3.30.60.230">
    <property type="entry name" value="Lsr2, dimerization domain"/>
    <property type="match status" value="1"/>
</dbReference>
<proteinExistence type="predicted"/>
<evidence type="ECO:0000313" key="6">
    <source>
        <dbReference type="Proteomes" id="UP001165685"/>
    </source>
</evidence>